<dbReference type="HOGENOM" id="CLU_017584_0_6_2"/>
<keyword evidence="6" id="KW-0663">Pyridoxal phosphate</keyword>
<dbReference type="Gene3D" id="3.40.640.10">
    <property type="entry name" value="Type I PLP-dependent aspartate aminotransferase-like (Major domain)"/>
    <property type="match status" value="1"/>
</dbReference>
<organism evidence="8 9">
    <name type="scientific">Thermogladius calderae (strain DSM 22663 / VKM B-2946 / 1633)</name>
    <dbReference type="NCBI Taxonomy" id="1184251"/>
    <lineage>
        <taxon>Archaea</taxon>
        <taxon>Thermoproteota</taxon>
        <taxon>Thermoprotei</taxon>
        <taxon>Desulfurococcales</taxon>
        <taxon>Desulfurococcaceae</taxon>
        <taxon>Thermogladius</taxon>
    </lineage>
</organism>
<dbReference type="InterPro" id="IPR004839">
    <property type="entry name" value="Aminotransferase_I/II_large"/>
</dbReference>
<dbReference type="STRING" id="1184251.TCELL_0799"/>
<dbReference type="EMBL" id="CP003531">
    <property type="protein sequence ID" value="AFK51223.1"/>
    <property type="molecule type" value="Genomic_DNA"/>
</dbReference>
<dbReference type="PANTHER" id="PTHR42790:SF19">
    <property type="entry name" value="KYNURENINE_ALPHA-AMINOADIPATE AMINOTRANSFERASE, MITOCHONDRIAL"/>
    <property type="match status" value="1"/>
</dbReference>
<evidence type="ECO:0000256" key="5">
    <source>
        <dbReference type="ARBA" id="ARBA00022679"/>
    </source>
</evidence>
<dbReference type="CDD" id="cd00609">
    <property type="entry name" value="AAT_like"/>
    <property type="match status" value="1"/>
</dbReference>
<dbReference type="GO" id="GO:0008483">
    <property type="term" value="F:transaminase activity"/>
    <property type="evidence" value="ECO:0007669"/>
    <property type="project" value="UniProtKB-KW"/>
</dbReference>
<dbReference type="KEGG" id="thg:TCELL_0799"/>
<dbReference type="FunFam" id="3.40.640.10:FF:000053">
    <property type="entry name" value="Aminotransferase, class I"/>
    <property type="match status" value="1"/>
</dbReference>
<dbReference type="Proteomes" id="UP000005270">
    <property type="component" value="Chromosome"/>
</dbReference>
<dbReference type="SUPFAM" id="SSF53383">
    <property type="entry name" value="PLP-dependent transferases"/>
    <property type="match status" value="1"/>
</dbReference>
<sequence length="405" mass="45105">MVLMSAAYKFSYRVNFVKPSPIRTLVSKISAISATRKVVSFAAGEPDPNVIPRDLYSTILGKVLHEEAKSCNYSPTEGLPSLRKSIADFMWRYEGVKTSEDNVLVTVGGSQAIDLLGKLFIDPGDHVILENPSYVNTMVDWEFYGARLVGVGVDAEGVDTQNLEAVVKRLLSEGRRVKLVYTIPTGHNPAGVVMSEDRRKHLVEIASRYDLLVVEDAAYNHLVYEGSYKPLSHYDKEGRVVYVGSFSKVLGTGLRIGWLNASSEIVEVVKAIKGPSDMCAPVPMQLLVDRVLREGLYDQIKRRAVEEYARKRDTMMSALDEYVQGAVYNRPRGGMFILLKLPVDVDSEVFADRLLEKYSVAVVPAKPFYLDDSGRSSIRLNFTMVKADEIEDGIKKLGLLIRELA</sequence>
<dbReference type="InParanoid" id="I3TEN5"/>
<evidence type="ECO:0000256" key="1">
    <source>
        <dbReference type="ARBA" id="ARBA00001933"/>
    </source>
</evidence>
<dbReference type="PANTHER" id="PTHR42790">
    <property type="entry name" value="AMINOTRANSFERASE"/>
    <property type="match status" value="1"/>
</dbReference>
<dbReference type="InterPro" id="IPR015424">
    <property type="entry name" value="PyrdxlP-dep_Trfase"/>
</dbReference>
<accession>I3TEN5</accession>
<evidence type="ECO:0000256" key="6">
    <source>
        <dbReference type="ARBA" id="ARBA00022898"/>
    </source>
</evidence>
<keyword evidence="5 8" id="KW-0808">Transferase</keyword>
<dbReference type="GO" id="GO:0030170">
    <property type="term" value="F:pyridoxal phosphate binding"/>
    <property type="evidence" value="ECO:0007669"/>
    <property type="project" value="InterPro"/>
</dbReference>
<dbReference type="Gene3D" id="3.90.1150.10">
    <property type="entry name" value="Aspartate Aminotransferase, domain 1"/>
    <property type="match status" value="1"/>
</dbReference>
<keyword evidence="4 8" id="KW-0032">Aminotransferase</keyword>
<evidence type="ECO:0000313" key="9">
    <source>
        <dbReference type="Proteomes" id="UP000005270"/>
    </source>
</evidence>
<evidence type="ECO:0000259" key="7">
    <source>
        <dbReference type="Pfam" id="PF00155"/>
    </source>
</evidence>
<dbReference type="GO" id="GO:1901605">
    <property type="term" value="P:alpha-amino acid metabolic process"/>
    <property type="evidence" value="ECO:0007669"/>
    <property type="project" value="TreeGrafter"/>
</dbReference>
<evidence type="ECO:0000256" key="4">
    <source>
        <dbReference type="ARBA" id="ARBA00022576"/>
    </source>
</evidence>
<reference evidence="8 9" key="1">
    <citation type="journal article" date="2012" name="J. Bacteriol.">
        <title>Complete genome sequence of the hyperthermophilic cellulolytic Crenarchaeon 'Thermogladius cellulolyticus' 1633.</title>
        <authorList>
            <person name="Mardanov A.V."/>
            <person name="Kochetkova T.V."/>
            <person name="Beletsky A.V."/>
            <person name="Bonch-Osmolovskaya E.A."/>
            <person name="Ravin N.V."/>
            <person name="Skryabin K.G."/>
        </authorList>
    </citation>
    <scope>NUCLEOTIDE SEQUENCE [LARGE SCALE GENOMIC DNA]</scope>
    <source>
        <strain evidence="9">DSM 22663 / VKM B-2946 / 1633</strain>
    </source>
</reference>
<dbReference type="InterPro" id="IPR015422">
    <property type="entry name" value="PyrdxlP-dep_Trfase_small"/>
</dbReference>
<feature type="domain" description="Aminotransferase class I/classII large" evidence="7">
    <location>
        <begin position="38"/>
        <end position="396"/>
    </location>
</feature>
<name>I3TEN5_THEC1</name>
<evidence type="ECO:0000313" key="8">
    <source>
        <dbReference type="EMBL" id="AFK51223.1"/>
    </source>
</evidence>
<comment type="cofactor">
    <cofactor evidence="1">
        <name>pyridoxal 5'-phosphate</name>
        <dbReference type="ChEBI" id="CHEBI:597326"/>
    </cofactor>
</comment>
<dbReference type="Pfam" id="PF00155">
    <property type="entry name" value="Aminotran_1_2"/>
    <property type="match status" value="1"/>
</dbReference>
<comment type="similarity">
    <text evidence="2">Belongs to the class-I pyridoxal-phosphate-dependent aminotransferase family.</text>
</comment>
<comment type="subunit">
    <text evidence="3">Homodimer.</text>
</comment>
<dbReference type="AlphaFoldDB" id="I3TEN5"/>
<protein>
    <submittedName>
        <fullName evidence="8">Aminotransferase</fullName>
    </submittedName>
</protein>
<dbReference type="InterPro" id="IPR015421">
    <property type="entry name" value="PyrdxlP-dep_Trfase_major"/>
</dbReference>
<dbReference type="eggNOG" id="arCOG00492">
    <property type="taxonomic scope" value="Archaea"/>
</dbReference>
<keyword evidence="9" id="KW-1185">Reference proteome</keyword>
<dbReference type="InterPro" id="IPR050859">
    <property type="entry name" value="Class-I_PLP-dep_aminotransf"/>
</dbReference>
<evidence type="ECO:0000256" key="3">
    <source>
        <dbReference type="ARBA" id="ARBA00011738"/>
    </source>
</evidence>
<gene>
    <name evidence="8" type="ordered locus">TCELL_0799</name>
</gene>
<evidence type="ECO:0000256" key="2">
    <source>
        <dbReference type="ARBA" id="ARBA00007441"/>
    </source>
</evidence>
<proteinExistence type="inferred from homology"/>